<keyword evidence="1" id="KW-0732">Signal</keyword>
<feature type="signal peptide" evidence="1">
    <location>
        <begin position="1"/>
        <end position="24"/>
    </location>
</feature>
<dbReference type="EMBL" id="CP136051">
    <property type="protein sequence ID" value="WOK07263.1"/>
    <property type="molecule type" value="Genomic_DNA"/>
</dbReference>
<feature type="chain" id="PRO_5045859660" description="Phosphate-selective porin O and P" evidence="1">
    <location>
        <begin position="25"/>
        <end position="421"/>
    </location>
</feature>
<evidence type="ECO:0000256" key="1">
    <source>
        <dbReference type="SAM" id="SignalP"/>
    </source>
</evidence>
<name>A0ABZ0IQD9_9BACT</name>
<protein>
    <recommendedName>
        <fullName evidence="4">Phosphate-selective porin O and P</fullName>
    </recommendedName>
</protein>
<evidence type="ECO:0008006" key="4">
    <source>
        <dbReference type="Google" id="ProtNLM"/>
    </source>
</evidence>
<proteinExistence type="predicted"/>
<keyword evidence="3" id="KW-1185">Reference proteome</keyword>
<evidence type="ECO:0000313" key="2">
    <source>
        <dbReference type="EMBL" id="WOK07263.1"/>
    </source>
</evidence>
<organism evidence="2 3">
    <name type="scientific">Imperialibacter roseus</name>
    <dbReference type="NCBI Taxonomy" id="1324217"/>
    <lineage>
        <taxon>Bacteria</taxon>
        <taxon>Pseudomonadati</taxon>
        <taxon>Bacteroidota</taxon>
        <taxon>Cytophagia</taxon>
        <taxon>Cytophagales</taxon>
        <taxon>Flammeovirgaceae</taxon>
        <taxon>Imperialibacter</taxon>
    </lineage>
</organism>
<sequence length="421" mass="46762">MKTINFSKLAILPLLLLVSGVVYAQQPSLQFFRPNSKAGLNIFEPSQQDTVAFDGLKVRVGGDFAMQFQGLNQTNSLDSLVELGSNFNLPSANLNLDVQLYDGVRMHLRTYLSSKNHNESWVKGGYMQIDKLDFIKPGFLAGVMEVTRITVGMDEFNYGDAHFRRSDNARAIFNPFIGNYIMDAFSTEAFGEVTIQKSGFLGVVGVTNGKLNQSVVVNDNSDNKASFFGKLGYDNQLSNDLRVRLTGSWYINKGTTTGTYLFGGDRAGSRYYNVMQTLDGNGNAFEGRFNPRFKQLTAIQVNPFIKFKGLEFFGIYEVASNSDDQGAGSFTQLAGELLYRFGSTEQFYLGGRYNTVSGKMTENALTQEINRLNIGGGWYLTNNVMAKVEYVTQKYEGEGWISTKYNGGEFNGVNLEAVISF</sequence>
<dbReference type="RefSeq" id="WP_317489948.1">
    <property type="nucleotide sequence ID" value="NZ_CP136051.1"/>
</dbReference>
<evidence type="ECO:0000313" key="3">
    <source>
        <dbReference type="Proteomes" id="UP001302349"/>
    </source>
</evidence>
<reference evidence="2 3" key="1">
    <citation type="journal article" date="2023" name="Microbiol. Resour. Announc.">
        <title>Complete Genome Sequence of Imperialibacter roseus strain P4T.</title>
        <authorList>
            <person name="Tizabi D.R."/>
            <person name="Bachvaroff T."/>
            <person name="Hill R.T."/>
        </authorList>
    </citation>
    <scope>NUCLEOTIDE SEQUENCE [LARGE SCALE GENOMIC DNA]</scope>
    <source>
        <strain evidence="2 3">P4T</strain>
    </source>
</reference>
<gene>
    <name evidence="2" type="ORF">RT717_01330</name>
</gene>
<dbReference type="Proteomes" id="UP001302349">
    <property type="component" value="Chromosome"/>
</dbReference>
<accession>A0ABZ0IQD9</accession>